<dbReference type="AlphaFoldDB" id="A0A2V4BTD7"/>
<dbReference type="Gene3D" id="2.160.20.10">
    <property type="entry name" value="Single-stranded right-handed beta-helix, Pectin lyase-like"/>
    <property type="match status" value="1"/>
</dbReference>
<dbReference type="GO" id="GO:0005975">
    <property type="term" value="P:carbohydrate metabolic process"/>
    <property type="evidence" value="ECO:0007669"/>
    <property type="project" value="InterPro"/>
</dbReference>
<dbReference type="InterPro" id="IPR012334">
    <property type="entry name" value="Pectin_lyas_fold"/>
</dbReference>
<feature type="chain" id="PRO_5016178279" evidence="5">
    <location>
        <begin position="21"/>
        <end position="442"/>
    </location>
</feature>
<dbReference type="PANTHER" id="PTHR31339">
    <property type="entry name" value="PECTIN LYASE-RELATED"/>
    <property type="match status" value="1"/>
</dbReference>
<keyword evidence="2 4" id="KW-0378">Hydrolase</keyword>
<name>A0A2V4BTD7_9FLAO</name>
<sequence>MKKLLTLTICILGIFQTAFSQNYTNDTFPDGSAITPWFKDHTKIQLKDLGKQYTITDFGVIKDSTKIQTVAIQKVIDNASKNGGGVIVIPKGVFLSGALFFKPKTSLYVAEGGTLKGSDDISNYPIMPSRMEGQNLDYFPALVNAYGVDNFSISGKGTINGNGYKYYQAFWARRKINPKCTNLEVSRPRLVFVWNSNSVQFQDVKLINSGFWTNHFYKCNNVKLLDLHISSPHLEIKAPSTDAIDIDICTNVLVKGCYMSVNDDAIALKGGKGPYADQDKNNGGNANIIIEDCTYGFSHSALTNGSESIHNRNVIMRNCTIEGATRMLWLKMRPDTPQRYEYIRVEDIKGTAKNCLVVLAWKQFFDLKGRPDVPLSYGDHVTLKNINMKSDTFFNVEKDPNVRLSNFTFENLNIEATKPAIDKSIVDGITLKNVRINNQVVE</sequence>
<keyword evidence="7" id="KW-1185">Reference proteome</keyword>
<dbReference type="SUPFAM" id="SSF51126">
    <property type="entry name" value="Pectin lyase-like"/>
    <property type="match status" value="1"/>
</dbReference>
<dbReference type="RefSeq" id="WP_110305213.1">
    <property type="nucleotide sequence ID" value="NZ_QJHK01000002.1"/>
</dbReference>
<protein>
    <submittedName>
        <fullName evidence="6">Exopolygalacturonase</fullName>
    </submittedName>
</protein>
<comment type="similarity">
    <text evidence="1 4">Belongs to the glycosyl hydrolase 28 family.</text>
</comment>
<evidence type="ECO:0000256" key="2">
    <source>
        <dbReference type="ARBA" id="ARBA00022801"/>
    </source>
</evidence>
<dbReference type="PANTHER" id="PTHR31339:SF9">
    <property type="entry name" value="PLASMIN AND FIBRONECTIN-BINDING PROTEIN A"/>
    <property type="match status" value="1"/>
</dbReference>
<dbReference type="InterPro" id="IPR000743">
    <property type="entry name" value="Glyco_hydro_28"/>
</dbReference>
<evidence type="ECO:0000256" key="1">
    <source>
        <dbReference type="ARBA" id="ARBA00008834"/>
    </source>
</evidence>
<evidence type="ECO:0000256" key="4">
    <source>
        <dbReference type="RuleBase" id="RU361169"/>
    </source>
</evidence>
<feature type="signal peptide" evidence="5">
    <location>
        <begin position="1"/>
        <end position="20"/>
    </location>
</feature>
<dbReference type="OrthoDB" id="9795222at2"/>
<evidence type="ECO:0000256" key="3">
    <source>
        <dbReference type="ARBA" id="ARBA00023295"/>
    </source>
</evidence>
<organism evidence="6 7">
    <name type="scientific">Flavobacterium cheongpyeongense</name>
    <dbReference type="NCBI Taxonomy" id="2212651"/>
    <lineage>
        <taxon>Bacteria</taxon>
        <taxon>Pseudomonadati</taxon>
        <taxon>Bacteroidota</taxon>
        <taxon>Flavobacteriia</taxon>
        <taxon>Flavobacteriales</taxon>
        <taxon>Flavobacteriaceae</taxon>
        <taxon>Flavobacterium</taxon>
    </lineage>
</organism>
<dbReference type="Proteomes" id="UP000247903">
    <property type="component" value="Unassembled WGS sequence"/>
</dbReference>
<evidence type="ECO:0000313" key="6">
    <source>
        <dbReference type="EMBL" id="PXY42241.1"/>
    </source>
</evidence>
<dbReference type="Pfam" id="PF00295">
    <property type="entry name" value="Glyco_hydro_28"/>
    <property type="match status" value="1"/>
</dbReference>
<dbReference type="EMBL" id="QJHK01000002">
    <property type="protein sequence ID" value="PXY42241.1"/>
    <property type="molecule type" value="Genomic_DNA"/>
</dbReference>
<evidence type="ECO:0000313" key="7">
    <source>
        <dbReference type="Proteomes" id="UP000247903"/>
    </source>
</evidence>
<proteinExistence type="inferred from homology"/>
<accession>A0A2V4BTD7</accession>
<dbReference type="InterPro" id="IPR051801">
    <property type="entry name" value="GH28_Enzymes"/>
</dbReference>
<dbReference type="InterPro" id="IPR011050">
    <property type="entry name" value="Pectin_lyase_fold/virulence"/>
</dbReference>
<dbReference type="GO" id="GO:0004650">
    <property type="term" value="F:polygalacturonase activity"/>
    <property type="evidence" value="ECO:0007669"/>
    <property type="project" value="InterPro"/>
</dbReference>
<evidence type="ECO:0000256" key="5">
    <source>
        <dbReference type="SAM" id="SignalP"/>
    </source>
</evidence>
<comment type="caution">
    <text evidence="6">The sequence shown here is derived from an EMBL/GenBank/DDBJ whole genome shotgun (WGS) entry which is preliminary data.</text>
</comment>
<gene>
    <name evidence="6" type="ORF">DMB65_03150</name>
</gene>
<keyword evidence="5" id="KW-0732">Signal</keyword>
<reference evidence="6 7" key="1">
    <citation type="submission" date="2018-05" db="EMBL/GenBank/DDBJ databases">
        <title>Flavobacterium sp. strain IMCC34759, incomplete genome.</title>
        <authorList>
            <person name="Joung Y."/>
            <person name="Cho J."/>
        </authorList>
    </citation>
    <scope>NUCLEOTIDE SEQUENCE [LARGE SCALE GENOMIC DNA]</scope>
    <source>
        <strain evidence="6 7">IMCC34759</strain>
    </source>
</reference>
<keyword evidence="3 4" id="KW-0326">Glycosidase</keyword>